<evidence type="ECO:0000256" key="2">
    <source>
        <dbReference type="ARBA" id="ARBA00011881"/>
    </source>
</evidence>
<gene>
    <name evidence="11" type="ORF">MYP_1552</name>
</gene>
<keyword evidence="6" id="KW-0520">NAD</keyword>
<organism evidence="11 12">
    <name type="scientific">Sporocytophaga myxococcoides</name>
    <dbReference type="NCBI Taxonomy" id="153721"/>
    <lineage>
        <taxon>Bacteria</taxon>
        <taxon>Pseudomonadati</taxon>
        <taxon>Bacteroidota</taxon>
        <taxon>Cytophagia</taxon>
        <taxon>Cytophagales</taxon>
        <taxon>Cytophagaceae</taxon>
        <taxon>Sporocytophaga</taxon>
    </lineage>
</organism>
<feature type="binding site" evidence="5">
    <location>
        <begin position="207"/>
        <end position="208"/>
    </location>
    <ligand>
        <name>D-glyceraldehyde 3-phosphate</name>
        <dbReference type="ChEBI" id="CHEBI:59776"/>
    </ligand>
</feature>
<dbReference type="Pfam" id="PF00044">
    <property type="entry name" value="Gp_dh_N"/>
    <property type="match status" value="1"/>
</dbReference>
<dbReference type="FunFam" id="3.40.50.720:FF:000001">
    <property type="entry name" value="Glyceraldehyde-3-phosphate dehydrogenase"/>
    <property type="match status" value="1"/>
</dbReference>
<feature type="binding site" evidence="5">
    <location>
        <position position="179"/>
    </location>
    <ligand>
        <name>D-glyceraldehyde 3-phosphate</name>
        <dbReference type="ChEBI" id="CHEBI:59776"/>
    </ligand>
</feature>
<dbReference type="InterPro" id="IPR036291">
    <property type="entry name" value="NAD(P)-bd_dom_sf"/>
</dbReference>
<dbReference type="eggNOG" id="COG0057">
    <property type="taxonomic scope" value="Bacteria"/>
</dbReference>
<comment type="caution">
    <text evidence="11">The sequence shown here is derived from an EMBL/GenBank/DDBJ whole genome shotgun (WGS) entry which is preliminary data.</text>
</comment>
<feature type="binding site" evidence="6">
    <location>
        <position position="119"/>
    </location>
    <ligand>
        <name>NAD(+)</name>
        <dbReference type="ChEBI" id="CHEBI:57540"/>
    </ligand>
</feature>
<dbReference type="STRING" id="153721.MYP_1552"/>
<keyword evidence="3 9" id="KW-0560">Oxidoreductase</keyword>
<dbReference type="GO" id="GO:0016620">
    <property type="term" value="F:oxidoreductase activity, acting on the aldehyde or oxo group of donors, NAD or NADP as acceptor"/>
    <property type="evidence" value="ECO:0007669"/>
    <property type="project" value="InterPro"/>
</dbReference>
<dbReference type="Proteomes" id="UP000030185">
    <property type="component" value="Unassembled WGS sequence"/>
</dbReference>
<dbReference type="RefSeq" id="WP_045460699.1">
    <property type="nucleotide sequence ID" value="NZ_BBLT01000002.1"/>
</dbReference>
<feature type="binding site" evidence="5">
    <location>
        <begin position="148"/>
        <end position="150"/>
    </location>
    <ligand>
        <name>D-glyceraldehyde 3-phosphate</name>
        <dbReference type="ChEBI" id="CHEBI:59776"/>
    </ligand>
</feature>
<dbReference type="PROSITE" id="PS00071">
    <property type="entry name" value="GAPDH"/>
    <property type="match status" value="1"/>
</dbReference>
<dbReference type="FunFam" id="3.30.360.10:FF:000002">
    <property type="entry name" value="Glyceraldehyde-3-phosphate dehydrogenase"/>
    <property type="match status" value="1"/>
</dbReference>
<comment type="subunit">
    <text evidence="2">Homotetramer.</text>
</comment>
<sequence>MTRVAINGLGRIGRATFKILIEDKEMEIVAVNDIIPPYQLAYLLNFDTVYGKMPSKVNFDDHNLYVNGKTIRVTNIREPQHLPWREMGVDVVFECSGIFRKREELQLHLNAGAKQVILSAPAKTDDVQTVVHRVNQPEENDSIISTASCTTNCITPVIEILNRRIGVKKAVLNTIHAYTSSQSLVDGPSKDQRRGRSAANNLIPTTTGAARVAGKVLPEFAGKFDGLAIRGPIPAGSVADITMIMNRNTSVEEINKIFGDEAGSERYMGVVGVNIEPIVSSDIIMDPRAAVIDLSLTQVIDGDLVKVMAWYDNEWGYANQMVKEGKRVSKLQMESVII</sequence>
<dbReference type="Gene3D" id="3.30.360.10">
    <property type="entry name" value="Dihydrodipicolinate Reductase, domain 2"/>
    <property type="match status" value="1"/>
</dbReference>
<evidence type="ECO:0000313" key="12">
    <source>
        <dbReference type="Proteomes" id="UP000030185"/>
    </source>
</evidence>
<dbReference type="Pfam" id="PF02800">
    <property type="entry name" value="Gp_dh_C"/>
    <property type="match status" value="1"/>
</dbReference>
<name>A0A098LD41_9BACT</name>
<comment type="similarity">
    <text evidence="1 8">Belongs to the glyceraldehyde-3-phosphate dehydrogenase family.</text>
</comment>
<dbReference type="OrthoDB" id="9803304at2"/>
<evidence type="ECO:0000256" key="4">
    <source>
        <dbReference type="PIRSR" id="PIRSR000149-1"/>
    </source>
</evidence>
<evidence type="ECO:0000256" key="8">
    <source>
        <dbReference type="RuleBase" id="RU000397"/>
    </source>
</evidence>
<feature type="domain" description="Glyceraldehyde 3-phosphate dehydrogenase NAD(P) binding" evidence="10">
    <location>
        <begin position="2"/>
        <end position="149"/>
    </location>
</feature>
<feature type="site" description="Activates thiol group during catalysis" evidence="7">
    <location>
        <position position="176"/>
    </location>
</feature>
<dbReference type="InterPro" id="IPR020830">
    <property type="entry name" value="GlycerAld_3-P_DH_AS"/>
</dbReference>
<dbReference type="Gene3D" id="3.40.50.720">
    <property type="entry name" value="NAD(P)-binding Rossmann-like Domain"/>
    <property type="match status" value="1"/>
</dbReference>
<accession>A0A098LD41</accession>
<dbReference type="EMBL" id="BBLT01000002">
    <property type="protein sequence ID" value="GAL84324.1"/>
    <property type="molecule type" value="Genomic_DNA"/>
</dbReference>
<evidence type="ECO:0000256" key="1">
    <source>
        <dbReference type="ARBA" id="ARBA00007406"/>
    </source>
</evidence>
<evidence type="ECO:0000256" key="6">
    <source>
        <dbReference type="PIRSR" id="PIRSR000149-3"/>
    </source>
</evidence>
<evidence type="ECO:0000259" key="10">
    <source>
        <dbReference type="SMART" id="SM00846"/>
    </source>
</evidence>
<dbReference type="AlphaFoldDB" id="A0A098LD41"/>
<reference evidence="11 12" key="1">
    <citation type="submission" date="2014-09" db="EMBL/GenBank/DDBJ databases">
        <title>Sporocytophaga myxococcoides PG-01 genome sequencing.</title>
        <authorList>
            <person name="Liu L."/>
            <person name="Gao P.J."/>
            <person name="Chen G.J."/>
            <person name="Wang L.S."/>
        </authorList>
    </citation>
    <scope>NUCLEOTIDE SEQUENCE [LARGE SCALE GENOMIC DNA]</scope>
    <source>
        <strain evidence="11 12">PG-01</strain>
    </source>
</reference>
<dbReference type="GO" id="GO:0051287">
    <property type="term" value="F:NAD binding"/>
    <property type="evidence" value="ECO:0007669"/>
    <property type="project" value="InterPro"/>
</dbReference>
<dbReference type="InterPro" id="IPR020831">
    <property type="entry name" value="GlycerAld/Erythrose_P_DH"/>
</dbReference>
<evidence type="ECO:0000256" key="5">
    <source>
        <dbReference type="PIRSR" id="PIRSR000149-2"/>
    </source>
</evidence>
<evidence type="ECO:0000256" key="9">
    <source>
        <dbReference type="RuleBase" id="RU361160"/>
    </source>
</evidence>
<dbReference type="InterPro" id="IPR020828">
    <property type="entry name" value="GlycerAld_3-P_DH_NAD(P)-bd"/>
</dbReference>
<evidence type="ECO:0000256" key="3">
    <source>
        <dbReference type="ARBA" id="ARBA00023002"/>
    </source>
</evidence>
<protein>
    <recommendedName>
        <fullName evidence="9">Glyceraldehyde-3-phosphate dehydrogenase</fullName>
        <ecNumber evidence="9">1.2.1.-</ecNumber>
    </recommendedName>
</protein>
<keyword evidence="6" id="KW-0547">Nucleotide-binding</keyword>
<proteinExistence type="inferred from homology"/>
<evidence type="ECO:0000313" key="11">
    <source>
        <dbReference type="EMBL" id="GAL84324.1"/>
    </source>
</evidence>
<feature type="active site" description="Nucleophile" evidence="4">
    <location>
        <position position="149"/>
    </location>
</feature>
<dbReference type="InterPro" id="IPR020829">
    <property type="entry name" value="GlycerAld_3-P_DH_cat"/>
</dbReference>
<dbReference type="SMART" id="SM00846">
    <property type="entry name" value="Gp_dh_N"/>
    <property type="match status" value="1"/>
</dbReference>
<dbReference type="GO" id="GO:0006006">
    <property type="term" value="P:glucose metabolic process"/>
    <property type="evidence" value="ECO:0007669"/>
    <property type="project" value="InterPro"/>
</dbReference>
<feature type="binding site" evidence="6">
    <location>
        <position position="77"/>
    </location>
    <ligand>
        <name>NAD(+)</name>
        <dbReference type="ChEBI" id="CHEBI:57540"/>
    </ligand>
</feature>
<dbReference type="EC" id="1.2.1.-" evidence="9"/>
<dbReference type="SUPFAM" id="SSF55347">
    <property type="entry name" value="Glyceraldehyde-3-phosphate dehydrogenase-like, C-terminal domain"/>
    <property type="match status" value="1"/>
</dbReference>
<dbReference type="CDD" id="cd18126">
    <property type="entry name" value="GAPDH_I_C"/>
    <property type="match status" value="1"/>
</dbReference>
<dbReference type="PRINTS" id="PR00078">
    <property type="entry name" value="G3PDHDRGNASE"/>
</dbReference>
<feature type="binding site" evidence="6">
    <location>
        <begin position="11"/>
        <end position="12"/>
    </location>
    <ligand>
        <name>NAD(+)</name>
        <dbReference type="ChEBI" id="CHEBI:57540"/>
    </ligand>
</feature>
<feature type="binding site" evidence="6">
    <location>
        <position position="33"/>
    </location>
    <ligand>
        <name>NAD(+)</name>
        <dbReference type="ChEBI" id="CHEBI:57540"/>
    </ligand>
</feature>
<evidence type="ECO:0000256" key="7">
    <source>
        <dbReference type="PIRSR" id="PIRSR000149-4"/>
    </source>
</evidence>
<dbReference type="SUPFAM" id="SSF51735">
    <property type="entry name" value="NAD(P)-binding Rossmann-fold domains"/>
    <property type="match status" value="1"/>
</dbReference>
<feature type="binding site" evidence="6">
    <location>
        <position position="313"/>
    </location>
    <ligand>
        <name>NAD(+)</name>
        <dbReference type="ChEBI" id="CHEBI:57540"/>
    </ligand>
</feature>
<dbReference type="GO" id="GO:0050661">
    <property type="term" value="F:NADP binding"/>
    <property type="evidence" value="ECO:0007669"/>
    <property type="project" value="InterPro"/>
</dbReference>
<dbReference type="PIRSF" id="PIRSF000149">
    <property type="entry name" value="GAP_DH"/>
    <property type="match status" value="1"/>
</dbReference>
<feature type="binding site" evidence="5">
    <location>
        <position position="230"/>
    </location>
    <ligand>
        <name>D-glyceraldehyde 3-phosphate</name>
        <dbReference type="ChEBI" id="CHEBI:59776"/>
    </ligand>
</feature>
<dbReference type="PANTHER" id="PTHR43148">
    <property type="entry name" value="GLYCERALDEHYDE-3-PHOSPHATE DEHYDROGENASE 2"/>
    <property type="match status" value="1"/>
</dbReference>
<dbReference type="CDD" id="cd05214">
    <property type="entry name" value="GAPDH_I_N"/>
    <property type="match status" value="1"/>
</dbReference>
<dbReference type="NCBIfam" id="TIGR01534">
    <property type="entry name" value="GAPDH-I"/>
    <property type="match status" value="1"/>
</dbReference>
<dbReference type="InterPro" id="IPR006424">
    <property type="entry name" value="Glyceraldehyde-3-P_DH_1"/>
</dbReference>
<keyword evidence="12" id="KW-1185">Reference proteome</keyword>